<dbReference type="InterPro" id="IPR039361">
    <property type="entry name" value="Cyclin"/>
</dbReference>
<dbReference type="SUPFAM" id="SSF47954">
    <property type="entry name" value="Cyclin-like"/>
    <property type="match status" value="1"/>
</dbReference>
<dbReference type="FunFam" id="1.10.472.10:FF:000096">
    <property type="entry name" value="G1/S-specific cyclin-D3 isoform X2"/>
    <property type="match status" value="1"/>
</dbReference>
<name>A0A1D1VR88_RAMVA</name>
<feature type="region of interest" description="Disordered" evidence="2">
    <location>
        <begin position="273"/>
        <end position="343"/>
    </location>
</feature>
<dbReference type="InterPro" id="IPR013763">
    <property type="entry name" value="Cyclin-like_dom"/>
</dbReference>
<feature type="compositionally biased region" description="Acidic residues" evidence="2">
    <location>
        <begin position="284"/>
        <end position="336"/>
    </location>
</feature>
<evidence type="ECO:0000256" key="2">
    <source>
        <dbReference type="SAM" id="MobiDB-lite"/>
    </source>
</evidence>
<dbReference type="Proteomes" id="UP000186922">
    <property type="component" value="Unassembled WGS sequence"/>
</dbReference>
<dbReference type="Pfam" id="PF00134">
    <property type="entry name" value="Cyclin_N"/>
    <property type="match status" value="1"/>
</dbReference>
<evidence type="ECO:0000313" key="4">
    <source>
        <dbReference type="EMBL" id="GAV04082.1"/>
    </source>
</evidence>
<feature type="domain" description="Cyclin-like" evidence="3">
    <location>
        <begin position="76"/>
        <end position="159"/>
    </location>
</feature>
<dbReference type="AlphaFoldDB" id="A0A1D1VR88"/>
<keyword evidence="1" id="KW-0195">Cyclin</keyword>
<reference evidence="4 5" key="1">
    <citation type="journal article" date="2016" name="Nat. Commun.">
        <title>Extremotolerant tardigrade genome and improved radiotolerance of human cultured cells by tardigrade-unique protein.</title>
        <authorList>
            <person name="Hashimoto T."/>
            <person name="Horikawa D.D."/>
            <person name="Saito Y."/>
            <person name="Kuwahara H."/>
            <person name="Kozuka-Hata H."/>
            <person name="Shin-I T."/>
            <person name="Minakuchi Y."/>
            <person name="Ohishi K."/>
            <person name="Motoyama A."/>
            <person name="Aizu T."/>
            <person name="Enomoto A."/>
            <person name="Kondo K."/>
            <person name="Tanaka S."/>
            <person name="Hara Y."/>
            <person name="Koshikawa S."/>
            <person name="Sagara H."/>
            <person name="Miura T."/>
            <person name="Yokobori S."/>
            <person name="Miyagawa K."/>
            <person name="Suzuki Y."/>
            <person name="Kubo T."/>
            <person name="Oyama M."/>
            <person name="Kohara Y."/>
            <person name="Fujiyama A."/>
            <person name="Arakawa K."/>
            <person name="Katayama T."/>
            <person name="Toyoda A."/>
            <person name="Kunieda T."/>
        </authorList>
    </citation>
    <scope>NUCLEOTIDE SEQUENCE [LARGE SCALE GENOMIC DNA]</scope>
    <source>
        <strain evidence="4 5">YOKOZUNA-1</strain>
    </source>
</reference>
<comment type="caution">
    <text evidence="4">The sequence shown here is derived from an EMBL/GenBank/DDBJ whole genome shotgun (WGS) entry which is preliminary data.</text>
</comment>
<dbReference type="OrthoDB" id="306099at2759"/>
<dbReference type="EMBL" id="BDGG01000010">
    <property type="protein sequence ID" value="GAV04082.1"/>
    <property type="molecule type" value="Genomic_DNA"/>
</dbReference>
<evidence type="ECO:0000259" key="3">
    <source>
        <dbReference type="SMART" id="SM00385"/>
    </source>
</evidence>
<dbReference type="InterPro" id="IPR036915">
    <property type="entry name" value="Cyclin-like_sf"/>
</dbReference>
<keyword evidence="5" id="KW-1185">Reference proteome</keyword>
<proteinExistence type="inferred from homology"/>
<comment type="similarity">
    <text evidence="1">Belongs to the cyclin family.</text>
</comment>
<protein>
    <recommendedName>
        <fullName evidence="3">Cyclin-like domain-containing protein</fullName>
    </recommendedName>
</protein>
<dbReference type="InterPro" id="IPR006671">
    <property type="entry name" value="Cyclin_N"/>
</dbReference>
<sequence length="385" mass="43205">MSEQLDLLCLENLDAMQVVSGQVSRPDSEAVVAVLLSHERDYSVGNIYGKRAGDAEPFATTESLVVTSSMREILGQWMCQVCVFREADVYATAINITDRFFSTLTVTSEHQVQLVGAASVHLASKLRETVPISIKEALYYTDDAYTTQNIKDMETIILAALHFDLVSVTPGHFLDAFFNILNIGMVHRERLKADTLRRINISLIVPDILVFQPSSIAAACLVASLSAAGHPIDGMLLQRLCKIIRCEENQLIVCANQTNDAWSKHRSEVYELSSSKSERIPASDDSDLEEMEFEEEEEEADEDSDMEEDEGLVFDCDEMDDENEEEDEEEEDEEIEEKIPLQAVHVTNVQEYLIDSDSGIQADENSNSSSFQFAMMASEYYEDEE</sequence>
<dbReference type="SMART" id="SM00385">
    <property type="entry name" value="CYCLIN"/>
    <property type="match status" value="2"/>
</dbReference>
<evidence type="ECO:0000256" key="1">
    <source>
        <dbReference type="RuleBase" id="RU000383"/>
    </source>
</evidence>
<gene>
    <name evidence="4" type="primary">RvY_14415-1</name>
    <name evidence="4" type="synonym">RvY_14415.1</name>
    <name evidence="4" type="ORF">RvY_14415</name>
</gene>
<dbReference type="Gene3D" id="1.10.472.10">
    <property type="entry name" value="Cyclin-like"/>
    <property type="match status" value="2"/>
</dbReference>
<dbReference type="STRING" id="947166.A0A1D1VR88"/>
<feature type="domain" description="Cyclin-like" evidence="3">
    <location>
        <begin position="172"/>
        <end position="260"/>
    </location>
</feature>
<accession>A0A1D1VR88</accession>
<dbReference type="PANTHER" id="PTHR10177">
    <property type="entry name" value="CYCLINS"/>
    <property type="match status" value="1"/>
</dbReference>
<evidence type="ECO:0000313" key="5">
    <source>
        <dbReference type="Proteomes" id="UP000186922"/>
    </source>
</evidence>
<organism evidence="4 5">
    <name type="scientific">Ramazzottius varieornatus</name>
    <name type="common">Water bear</name>
    <name type="synonym">Tardigrade</name>
    <dbReference type="NCBI Taxonomy" id="947166"/>
    <lineage>
        <taxon>Eukaryota</taxon>
        <taxon>Metazoa</taxon>
        <taxon>Ecdysozoa</taxon>
        <taxon>Tardigrada</taxon>
        <taxon>Eutardigrada</taxon>
        <taxon>Parachela</taxon>
        <taxon>Hypsibioidea</taxon>
        <taxon>Ramazzottiidae</taxon>
        <taxon>Ramazzottius</taxon>
    </lineage>
</organism>